<evidence type="ECO:0008006" key="5">
    <source>
        <dbReference type="Google" id="ProtNLM"/>
    </source>
</evidence>
<dbReference type="PROSITE" id="PS51375">
    <property type="entry name" value="PPR"/>
    <property type="match status" value="2"/>
</dbReference>
<dbReference type="GO" id="GO:0009451">
    <property type="term" value="P:RNA modification"/>
    <property type="evidence" value="ECO:0007669"/>
    <property type="project" value="InterPro"/>
</dbReference>
<feature type="repeat" description="PPR" evidence="2">
    <location>
        <begin position="9"/>
        <end position="43"/>
    </location>
</feature>
<dbReference type="AlphaFoldDB" id="A0A835MZ90"/>
<evidence type="ECO:0000256" key="2">
    <source>
        <dbReference type="PROSITE-ProRule" id="PRU00708"/>
    </source>
</evidence>
<dbReference type="InterPro" id="IPR002885">
    <property type="entry name" value="PPR_rpt"/>
</dbReference>
<dbReference type="EMBL" id="JADGMS010000004">
    <property type="protein sequence ID" value="KAF9684337.1"/>
    <property type="molecule type" value="Genomic_DNA"/>
</dbReference>
<comment type="caution">
    <text evidence="3">The sequence shown here is derived from an EMBL/GenBank/DDBJ whole genome shotgun (WGS) entry which is preliminary data.</text>
</comment>
<name>A0A835MZ90_9ROSI</name>
<proteinExistence type="predicted"/>
<accession>A0A835MZ90</accession>
<gene>
    <name evidence="3" type="ORF">SADUNF_Sadunf04G0107900</name>
</gene>
<sequence length="155" mass="16419">MEPSEGGFDLVSKNAMVAAYCREGDMEMALRLFWRESELNDSVGGTGAICEYGESNGHAFGSVSTKEAVIPDALILSSAFNACAFQAALGPGKQIHEYSIRGKNVSERDSFPYNVMIAVYAHHGHGIKAINVFQEVLDGGAGPDAVTFVALQSAG</sequence>
<dbReference type="InterPro" id="IPR011990">
    <property type="entry name" value="TPR-like_helical_dom_sf"/>
</dbReference>
<organism evidence="3 4">
    <name type="scientific">Salix dunnii</name>
    <dbReference type="NCBI Taxonomy" id="1413687"/>
    <lineage>
        <taxon>Eukaryota</taxon>
        <taxon>Viridiplantae</taxon>
        <taxon>Streptophyta</taxon>
        <taxon>Embryophyta</taxon>
        <taxon>Tracheophyta</taxon>
        <taxon>Spermatophyta</taxon>
        <taxon>Magnoliopsida</taxon>
        <taxon>eudicotyledons</taxon>
        <taxon>Gunneridae</taxon>
        <taxon>Pentapetalae</taxon>
        <taxon>rosids</taxon>
        <taxon>fabids</taxon>
        <taxon>Malpighiales</taxon>
        <taxon>Salicaceae</taxon>
        <taxon>Saliceae</taxon>
        <taxon>Salix</taxon>
    </lineage>
</organism>
<feature type="repeat" description="PPR" evidence="2">
    <location>
        <begin position="109"/>
        <end position="143"/>
    </location>
</feature>
<protein>
    <recommendedName>
        <fullName evidence="5">Pentatricopeptide repeat-containing protein</fullName>
    </recommendedName>
</protein>
<dbReference type="Pfam" id="PF01535">
    <property type="entry name" value="PPR"/>
    <property type="match status" value="2"/>
</dbReference>
<dbReference type="PANTHER" id="PTHR47926">
    <property type="entry name" value="PENTATRICOPEPTIDE REPEAT-CONTAINING PROTEIN"/>
    <property type="match status" value="1"/>
</dbReference>
<dbReference type="Gene3D" id="1.25.40.10">
    <property type="entry name" value="Tetratricopeptide repeat domain"/>
    <property type="match status" value="1"/>
</dbReference>
<keyword evidence="1" id="KW-0677">Repeat</keyword>
<dbReference type="InterPro" id="IPR046960">
    <property type="entry name" value="PPR_At4g14850-like_plant"/>
</dbReference>
<reference evidence="3 4" key="1">
    <citation type="submission" date="2020-10" db="EMBL/GenBank/DDBJ databases">
        <title>Plant Genome Project.</title>
        <authorList>
            <person name="Zhang R.-G."/>
        </authorList>
    </citation>
    <scope>NUCLEOTIDE SEQUENCE [LARGE SCALE GENOMIC DNA]</scope>
    <source>
        <strain evidence="3">FAFU-HL-1</strain>
        <tissue evidence="3">Leaf</tissue>
    </source>
</reference>
<evidence type="ECO:0000313" key="3">
    <source>
        <dbReference type="EMBL" id="KAF9684337.1"/>
    </source>
</evidence>
<dbReference type="Proteomes" id="UP000657918">
    <property type="component" value="Chromosome 4"/>
</dbReference>
<evidence type="ECO:0000256" key="1">
    <source>
        <dbReference type="ARBA" id="ARBA00022737"/>
    </source>
</evidence>
<dbReference type="GO" id="GO:0003723">
    <property type="term" value="F:RNA binding"/>
    <property type="evidence" value="ECO:0007669"/>
    <property type="project" value="InterPro"/>
</dbReference>
<evidence type="ECO:0000313" key="4">
    <source>
        <dbReference type="Proteomes" id="UP000657918"/>
    </source>
</evidence>
<keyword evidence="4" id="KW-1185">Reference proteome</keyword>
<dbReference type="NCBIfam" id="TIGR00756">
    <property type="entry name" value="PPR"/>
    <property type="match status" value="2"/>
</dbReference>